<keyword evidence="1" id="KW-0812">Transmembrane</keyword>
<accession>A0AAV9BJD3</accession>
<proteinExistence type="predicted"/>
<dbReference type="Pfam" id="PF10536">
    <property type="entry name" value="PMD"/>
    <property type="match status" value="1"/>
</dbReference>
<feature type="domain" description="Aminotransferase-like plant mobile" evidence="2">
    <location>
        <begin position="3"/>
        <end position="80"/>
    </location>
</feature>
<dbReference type="GO" id="GO:0010073">
    <property type="term" value="P:meristem maintenance"/>
    <property type="evidence" value="ECO:0007669"/>
    <property type="project" value="InterPro"/>
</dbReference>
<dbReference type="EMBL" id="JAUJYN010000003">
    <property type="protein sequence ID" value="KAK1276414.1"/>
    <property type="molecule type" value="Genomic_DNA"/>
</dbReference>
<reference evidence="3" key="1">
    <citation type="journal article" date="2023" name="Nat. Commun.">
        <title>Diploid and tetraploid genomes of Acorus and the evolution of monocots.</title>
        <authorList>
            <person name="Ma L."/>
            <person name="Liu K.W."/>
            <person name="Li Z."/>
            <person name="Hsiao Y.Y."/>
            <person name="Qi Y."/>
            <person name="Fu T."/>
            <person name="Tang G.D."/>
            <person name="Zhang D."/>
            <person name="Sun W.H."/>
            <person name="Liu D.K."/>
            <person name="Li Y."/>
            <person name="Chen G.Z."/>
            <person name="Liu X.D."/>
            <person name="Liao X.Y."/>
            <person name="Jiang Y.T."/>
            <person name="Yu X."/>
            <person name="Hao Y."/>
            <person name="Huang J."/>
            <person name="Zhao X.W."/>
            <person name="Ke S."/>
            <person name="Chen Y.Y."/>
            <person name="Wu W.L."/>
            <person name="Hsu J.L."/>
            <person name="Lin Y.F."/>
            <person name="Huang M.D."/>
            <person name="Li C.Y."/>
            <person name="Huang L."/>
            <person name="Wang Z.W."/>
            <person name="Zhao X."/>
            <person name="Zhong W.Y."/>
            <person name="Peng D.H."/>
            <person name="Ahmad S."/>
            <person name="Lan S."/>
            <person name="Zhang J.S."/>
            <person name="Tsai W.C."/>
            <person name="Van de Peer Y."/>
            <person name="Liu Z.J."/>
        </authorList>
    </citation>
    <scope>NUCLEOTIDE SEQUENCE</scope>
    <source>
        <strain evidence="3">SCP</strain>
    </source>
</reference>
<keyword evidence="1" id="KW-0472">Membrane</keyword>
<gene>
    <name evidence="3" type="ORF">QJS04_geneDACA010941</name>
</gene>
<dbReference type="Proteomes" id="UP001179952">
    <property type="component" value="Unassembled WGS sequence"/>
</dbReference>
<dbReference type="PANTHER" id="PTHR46033:SF1">
    <property type="entry name" value="PROTEIN MAIN-LIKE 2"/>
    <property type="match status" value="1"/>
</dbReference>
<dbReference type="PANTHER" id="PTHR46033">
    <property type="entry name" value="PROTEIN MAIN-LIKE 2"/>
    <property type="match status" value="1"/>
</dbReference>
<protein>
    <recommendedName>
        <fullName evidence="2">Aminotransferase-like plant mobile domain-containing protein</fullName>
    </recommendedName>
</protein>
<comment type="caution">
    <text evidence="3">The sequence shown here is derived from an EMBL/GenBank/DDBJ whole genome shotgun (WGS) entry which is preliminary data.</text>
</comment>
<evidence type="ECO:0000259" key="2">
    <source>
        <dbReference type="Pfam" id="PF10536"/>
    </source>
</evidence>
<evidence type="ECO:0000256" key="1">
    <source>
        <dbReference type="SAM" id="Phobius"/>
    </source>
</evidence>
<reference evidence="3" key="2">
    <citation type="submission" date="2023-06" db="EMBL/GenBank/DDBJ databases">
        <authorList>
            <person name="Ma L."/>
            <person name="Liu K.-W."/>
            <person name="Li Z."/>
            <person name="Hsiao Y.-Y."/>
            <person name="Qi Y."/>
            <person name="Fu T."/>
            <person name="Tang G."/>
            <person name="Zhang D."/>
            <person name="Sun W.-H."/>
            <person name="Liu D.-K."/>
            <person name="Li Y."/>
            <person name="Chen G.-Z."/>
            <person name="Liu X.-D."/>
            <person name="Liao X.-Y."/>
            <person name="Jiang Y.-T."/>
            <person name="Yu X."/>
            <person name="Hao Y."/>
            <person name="Huang J."/>
            <person name="Zhao X.-W."/>
            <person name="Ke S."/>
            <person name="Chen Y.-Y."/>
            <person name="Wu W.-L."/>
            <person name="Hsu J.-L."/>
            <person name="Lin Y.-F."/>
            <person name="Huang M.-D."/>
            <person name="Li C.-Y."/>
            <person name="Huang L."/>
            <person name="Wang Z.-W."/>
            <person name="Zhao X."/>
            <person name="Zhong W.-Y."/>
            <person name="Peng D.-H."/>
            <person name="Ahmad S."/>
            <person name="Lan S."/>
            <person name="Zhang J.-S."/>
            <person name="Tsai W.-C."/>
            <person name="Van De Peer Y."/>
            <person name="Liu Z.-J."/>
        </authorList>
    </citation>
    <scope>NUCLEOTIDE SEQUENCE</scope>
    <source>
        <strain evidence="3">SCP</strain>
        <tissue evidence="3">Leaves</tissue>
    </source>
</reference>
<feature type="transmembrane region" description="Helical" evidence="1">
    <location>
        <begin position="20"/>
        <end position="42"/>
    </location>
</feature>
<keyword evidence="1" id="KW-1133">Transmembrane helix</keyword>
<dbReference type="InterPro" id="IPR044824">
    <property type="entry name" value="MAIN-like"/>
</dbReference>
<dbReference type="AlphaFoldDB" id="A0AAV9BJD3"/>
<evidence type="ECO:0000313" key="3">
    <source>
        <dbReference type="EMBL" id="KAK1276414.1"/>
    </source>
</evidence>
<sequence length="88" mass="10191">MGWLRQQFMFVPRRASHDILSYHACAYLLYVLGCTIFCNSIGSRIHSSYLRLLERLELIYSWGSVALATLYESLTRGCMKKLRPSLDV</sequence>
<name>A0AAV9BJD3_ACOGR</name>
<evidence type="ECO:0000313" key="4">
    <source>
        <dbReference type="Proteomes" id="UP001179952"/>
    </source>
</evidence>
<organism evidence="3 4">
    <name type="scientific">Acorus gramineus</name>
    <name type="common">Dwarf sweet flag</name>
    <dbReference type="NCBI Taxonomy" id="55184"/>
    <lineage>
        <taxon>Eukaryota</taxon>
        <taxon>Viridiplantae</taxon>
        <taxon>Streptophyta</taxon>
        <taxon>Embryophyta</taxon>
        <taxon>Tracheophyta</taxon>
        <taxon>Spermatophyta</taxon>
        <taxon>Magnoliopsida</taxon>
        <taxon>Liliopsida</taxon>
        <taxon>Acoraceae</taxon>
        <taxon>Acorus</taxon>
    </lineage>
</organism>
<keyword evidence="4" id="KW-1185">Reference proteome</keyword>
<dbReference type="InterPro" id="IPR019557">
    <property type="entry name" value="AminoTfrase-like_pln_mobile"/>
</dbReference>